<dbReference type="eggNOG" id="arCOG04136">
    <property type="taxonomic scope" value="Archaea"/>
</dbReference>
<dbReference type="STRING" id="453591.Igni_0426"/>
<proteinExistence type="predicted"/>
<keyword evidence="1" id="KW-0862">Zinc</keyword>
<dbReference type="SUPFAM" id="SSF57783">
    <property type="entry name" value="Zinc beta-ribbon"/>
    <property type="match status" value="1"/>
</dbReference>
<reference evidence="2 3" key="1">
    <citation type="journal article" date="2008" name="Genome Biol.">
        <title>A genomic analysis of the archaeal system Ignicoccus hospitalis-Nanoarchaeum equitans.</title>
        <authorList>
            <person name="Podar M."/>
            <person name="Anderson I."/>
            <person name="Makarova K.S."/>
            <person name="Elkins J.G."/>
            <person name="Ivanova N."/>
            <person name="Wall M.A."/>
            <person name="Lykidis A."/>
            <person name="Mavromatis K."/>
            <person name="Sun H."/>
            <person name="Hudson M.E."/>
            <person name="Chen W."/>
            <person name="Deciu C."/>
            <person name="Hutchison D."/>
            <person name="Eads J.R."/>
            <person name="Anderson A."/>
            <person name="Fernandes F."/>
            <person name="Szeto E."/>
            <person name="Lapidus A."/>
            <person name="Kyrpides N.C."/>
            <person name="Saier M.H.Jr."/>
            <person name="Richardson P.M."/>
            <person name="Rachel R."/>
            <person name="Huber H."/>
            <person name="Eisen J.A."/>
            <person name="Koonin E.V."/>
            <person name="Keller M."/>
            <person name="Stetter K.O."/>
        </authorList>
    </citation>
    <scope>NUCLEOTIDE SEQUENCE [LARGE SCALE GENOMIC DNA]</scope>
    <source>
        <strain evidence="3">KIN4/I / DSM 18386 / JCM 14125</strain>
    </source>
</reference>
<dbReference type="KEGG" id="iho:Igni_0426"/>
<name>A8A9K7_IGNH4</name>
<dbReference type="Pfam" id="PF05129">
    <property type="entry name" value="Zn_ribbon_Elf1"/>
    <property type="match status" value="1"/>
</dbReference>
<keyword evidence="3" id="KW-1185">Reference proteome</keyword>
<dbReference type="HOGENOM" id="CLU_165872_0_0_2"/>
<gene>
    <name evidence="2" type="ordered locus">Igni_0426</name>
</gene>
<dbReference type="Gene3D" id="2.20.25.190">
    <property type="match status" value="1"/>
</dbReference>
<evidence type="ECO:0000313" key="2">
    <source>
        <dbReference type="EMBL" id="ABU81609.1"/>
    </source>
</evidence>
<protein>
    <submittedName>
        <fullName evidence="2">Uncharacterized protein</fullName>
    </submittedName>
</protein>
<dbReference type="AlphaFoldDB" id="A8A9K7"/>
<accession>A8A9K7</accession>
<dbReference type="EMBL" id="CP000816">
    <property type="protein sequence ID" value="ABU81609.1"/>
    <property type="molecule type" value="Genomic_DNA"/>
</dbReference>
<dbReference type="Proteomes" id="UP000000262">
    <property type="component" value="Chromosome"/>
</dbReference>
<organism evidence="2 3">
    <name type="scientific">Ignicoccus hospitalis (strain KIN4/I / DSM 18386 / JCM 14125)</name>
    <dbReference type="NCBI Taxonomy" id="453591"/>
    <lineage>
        <taxon>Archaea</taxon>
        <taxon>Thermoproteota</taxon>
        <taxon>Thermoprotei</taxon>
        <taxon>Desulfurococcales</taxon>
        <taxon>Desulfurococcaceae</taxon>
        <taxon>Ignicoccus</taxon>
    </lineage>
</organism>
<evidence type="ECO:0000313" key="3">
    <source>
        <dbReference type="Proteomes" id="UP000000262"/>
    </source>
</evidence>
<dbReference type="InterPro" id="IPR007808">
    <property type="entry name" value="Elf1"/>
</dbReference>
<dbReference type="InterPro" id="IPR038567">
    <property type="entry name" value="T_Elf1_sf"/>
</dbReference>
<evidence type="ECO:0000256" key="1">
    <source>
        <dbReference type="ARBA" id="ARBA00022833"/>
    </source>
</evidence>
<sequence>MPTVFQCPNCGAHALIIDIIQNKKTKEMKAIIRCAECGLVHEEPVESPIIDRAVIYGRFIDKFYAGEIKVPEGGEEEE</sequence>